<gene>
    <name evidence="1" type="primary">NCL1_18851</name>
    <name evidence="1" type="ORF">TNCV_3524791</name>
</gene>
<sequence>MSVKKVEKRRKRSWPLYLMLRKDRYKAGITSDEALFHLSFTTGKTKIQYISSKKRRTDAAVLKNASWPSGVMIWTEMSSQGLIEPFL</sequence>
<evidence type="ECO:0000313" key="2">
    <source>
        <dbReference type="Proteomes" id="UP000887159"/>
    </source>
</evidence>
<proteinExistence type="predicted"/>
<organism evidence="1 2">
    <name type="scientific">Trichonephila clavipes</name>
    <name type="common">Golden silk orbweaver</name>
    <name type="synonym">Nephila clavipes</name>
    <dbReference type="NCBI Taxonomy" id="2585209"/>
    <lineage>
        <taxon>Eukaryota</taxon>
        <taxon>Metazoa</taxon>
        <taxon>Ecdysozoa</taxon>
        <taxon>Arthropoda</taxon>
        <taxon>Chelicerata</taxon>
        <taxon>Arachnida</taxon>
        <taxon>Araneae</taxon>
        <taxon>Araneomorphae</taxon>
        <taxon>Entelegynae</taxon>
        <taxon>Araneoidea</taxon>
        <taxon>Nephilidae</taxon>
        <taxon>Trichonephila</taxon>
    </lineage>
</organism>
<name>A0A8X6VG55_TRICX</name>
<comment type="caution">
    <text evidence="1">The sequence shown here is derived from an EMBL/GenBank/DDBJ whole genome shotgun (WGS) entry which is preliminary data.</text>
</comment>
<protein>
    <submittedName>
        <fullName evidence="1">Uncharacterized protein</fullName>
    </submittedName>
</protein>
<dbReference type="AlphaFoldDB" id="A0A8X6VG55"/>
<reference evidence="1" key="1">
    <citation type="submission" date="2020-08" db="EMBL/GenBank/DDBJ databases">
        <title>Multicomponent nature underlies the extraordinary mechanical properties of spider dragline silk.</title>
        <authorList>
            <person name="Kono N."/>
            <person name="Nakamura H."/>
            <person name="Mori M."/>
            <person name="Yoshida Y."/>
            <person name="Ohtoshi R."/>
            <person name="Malay A.D."/>
            <person name="Moran D.A.P."/>
            <person name="Tomita M."/>
            <person name="Numata K."/>
            <person name="Arakawa K."/>
        </authorList>
    </citation>
    <scope>NUCLEOTIDE SEQUENCE</scope>
</reference>
<dbReference type="EMBL" id="BMAU01021261">
    <property type="protein sequence ID" value="GFY06623.1"/>
    <property type="molecule type" value="Genomic_DNA"/>
</dbReference>
<evidence type="ECO:0000313" key="1">
    <source>
        <dbReference type="EMBL" id="GFY06623.1"/>
    </source>
</evidence>
<accession>A0A8X6VG55</accession>
<dbReference type="Proteomes" id="UP000887159">
    <property type="component" value="Unassembled WGS sequence"/>
</dbReference>
<keyword evidence="2" id="KW-1185">Reference proteome</keyword>